<evidence type="ECO:0000256" key="1">
    <source>
        <dbReference type="ARBA" id="ARBA00005896"/>
    </source>
</evidence>
<evidence type="ECO:0000256" key="4">
    <source>
        <dbReference type="ARBA" id="ARBA00023002"/>
    </source>
</evidence>
<dbReference type="OrthoDB" id="581608at2"/>
<keyword evidence="8" id="KW-1185">Reference proteome</keyword>
<sequence length="280" mass="31470">MTLTPLSPHIGARLDGLSLNALTDDEFTQLYQAFLEYKVLVVPKQQLTPAEHLKFGKRFGELEPPHPFFPHVVGYPQIVVIETAPGNPPGESFWHTDMTFQSAPPKCSILHAQHLPDQGGDTLWCNMGAVLESLPSSLREQLTGQQACHQLHAFAGSRYDHTTPEGESVVTQKSRDFPPVHHPLIAQHPETGEHSLFINEQFTRHIDGLSDTDSQALLDELFQLARQPEFQMRHTWQVGDIVIWDNRITQHYAVTDYGDAPRKLHRVTVQGQRTLAVTAS</sequence>
<accession>A0A370UBN3</accession>
<dbReference type="GO" id="GO:0000908">
    <property type="term" value="F:taurine dioxygenase activity"/>
    <property type="evidence" value="ECO:0007669"/>
    <property type="project" value="TreeGrafter"/>
</dbReference>
<dbReference type="Pfam" id="PF02668">
    <property type="entry name" value="TauD"/>
    <property type="match status" value="1"/>
</dbReference>
<dbReference type="EMBL" id="QKRA01000002">
    <property type="protein sequence ID" value="RDL45184.1"/>
    <property type="molecule type" value="Genomic_DNA"/>
</dbReference>
<comment type="similarity">
    <text evidence="1">Belongs to the TfdA dioxygenase family.</text>
</comment>
<protein>
    <submittedName>
        <fullName evidence="7">Taurine catabolism dioxygenase</fullName>
    </submittedName>
</protein>
<reference evidence="7 8" key="1">
    <citation type="submission" date="2018-06" db="EMBL/GenBank/DDBJ databases">
        <title>Marinomonas sp. YLB-05 draft genome sequence.</title>
        <authorList>
            <person name="Yu L."/>
            <person name="Tang X."/>
        </authorList>
    </citation>
    <scope>NUCLEOTIDE SEQUENCE [LARGE SCALE GENOMIC DNA]</scope>
    <source>
        <strain evidence="7 8">YLB-05</strain>
    </source>
</reference>
<evidence type="ECO:0000256" key="5">
    <source>
        <dbReference type="ARBA" id="ARBA00023004"/>
    </source>
</evidence>
<evidence type="ECO:0000313" key="8">
    <source>
        <dbReference type="Proteomes" id="UP000254326"/>
    </source>
</evidence>
<dbReference type="PANTHER" id="PTHR30468:SF1">
    <property type="entry name" value="ALPHA-KETOGLUTARATE-DEPENDENT SULFONATE DIOXYGENASE"/>
    <property type="match status" value="1"/>
</dbReference>
<dbReference type="AlphaFoldDB" id="A0A370UBN3"/>
<proteinExistence type="inferred from homology"/>
<dbReference type="Gene3D" id="3.60.130.10">
    <property type="entry name" value="Clavaminate synthase-like"/>
    <property type="match status" value="1"/>
</dbReference>
<keyword evidence="2" id="KW-0479">Metal-binding</keyword>
<evidence type="ECO:0000313" key="7">
    <source>
        <dbReference type="EMBL" id="RDL45184.1"/>
    </source>
</evidence>
<evidence type="ECO:0000256" key="3">
    <source>
        <dbReference type="ARBA" id="ARBA00022964"/>
    </source>
</evidence>
<evidence type="ECO:0000259" key="6">
    <source>
        <dbReference type="Pfam" id="PF02668"/>
    </source>
</evidence>
<dbReference type="InterPro" id="IPR003819">
    <property type="entry name" value="TauD/TfdA-like"/>
</dbReference>
<keyword evidence="4" id="KW-0560">Oxidoreductase</keyword>
<name>A0A370UBN3_9GAMM</name>
<comment type="caution">
    <text evidence="7">The sequence shown here is derived from an EMBL/GenBank/DDBJ whole genome shotgun (WGS) entry which is preliminary data.</text>
</comment>
<evidence type="ECO:0000256" key="2">
    <source>
        <dbReference type="ARBA" id="ARBA00022723"/>
    </source>
</evidence>
<keyword evidence="5" id="KW-0408">Iron</keyword>
<dbReference type="Proteomes" id="UP000254326">
    <property type="component" value="Unassembled WGS sequence"/>
</dbReference>
<keyword evidence="3 7" id="KW-0223">Dioxygenase</keyword>
<dbReference type="GO" id="GO:0006790">
    <property type="term" value="P:sulfur compound metabolic process"/>
    <property type="evidence" value="ECO:0007669"/>
    <property type="project" value="TreeGrafter"/>
</dbReference>
<dbReference type="SUPFAM" id="SSF51197">
    <property type="entry name" value="Clavaminate synthase-like"/>
    <property type="match status" value="1"/>
</dbReference>
<dbReference type="GO" id="GO:0046872">
    <property type="term" value="F:metal ion binding"/>
    <property type="evidence" value="ECO:0007669"/>
    <property type="project" value="UniProtKB-KW"/>
</dbReference>
<gene>
    <name evidence="7" type="ORF">DN730_06120</name>
</gene>
<dbReference type="PANTHER" id="PTHR30468">
    <property type="entry name" value="ALPHA-KETOGLUTARATE-DEPENDENT SULFONATE DIOXYGENASE"/>
    <property type="match status" value="1"/>
</dbReference>
<dbReference type="GO" id="GO:0005737">
    <property type="term" value="C:cytoplasm"/>
    <property type="evidence" value="ECO:0007669"/>
    <property type="project" value="TreeGrafter"/>
</dbReference>
<feature type="domain" description="TauD/TfdA-like" evidence="6">
    <location>
        <begin position="4"/>
        <end position="268"/>
    </location>
</feature>
<dbReference type="InterPro" id="IPR051323">
    <property type="entry name" value="AtsK-like"/>
</dbReference>
<organism evidence="7 8">
    <name type="scientific">Marinomonas piezotolerans</name>
    <dbReference type="NCBI Taxonomy" id="2213058"/>
    <lineage>
        <taxon>Bacteria</taxon>
        <taxon>Pseudomonadati</taxon>
        <taxon>Pseudomonadota</taxon>
        <taxon>Gammaproteobacteria</taxon>
        <taxon>Oceanospirillales</taxon>
        <taxon>Oceanospirillaceae</taxon>
        <taxon>Marinomonas</taxon>
    </lineage>
</organism>
<dbReference type="InterPro" id="IPR042098">
    <property type="entry name" value="TauD-like_sf"/>
</dbReference>
<dbReference type="RefSeq" id="WP_115467218.1">
    <property type="nucleotide sequence ID" value="NZ_QKRA01000002.1"/>
</dbReference>